<organism evidence="1">
    <name type="scientific">marine sediment metagenome</name>
    <dbReference type="NCBI Taxonomy" id="412755"/>
    <lineage>
        <taxon>unclassified sequences</taxon>
        <taxon>metagenomes</taxon>
        <taxon>ecological metagenomes</taxon>
    </lineage>
</organism>
<gene>
    <name evidence="1" type="ORF">LCGC14_1089450</name>
</gene>
<proteinExistence type="predicted"/>
<reference evidence="1" key="1">
    <citation type="journal article" date="2015" name="Nature">
        <title>Complex archaea that bridge the gap between prokaryotes and eukaryotes.</title>
        <authorList>
            <person name="Spang A."/>
            <person name="Saw J.H."/>
            <person name="Jorgensen S.L."/>
            <person name="Zaremba-Niedzwiedzka K."/>
            <person name="Martijn J."/>
            <person name="Lind A.E."/>
            <person name="van Eijk R."/>
            <person name="Schleper C."/>
            <person name="Guy L."/>
            <person name="Ettema T.J."/>
        </authorList>
    </citation>
    <scope>NUCLEOTIDE SEQUENCE</scope>
</reference>
<name>A0A0F9QIT7_9ZZZZ</name>
<sequence>MNAWAPPQALIDAECCPSVMIANDVCVEGLLWGLFEVARHRFDERAAVGDVGVYRAWQIAIARYNAYQELAAGEVVWH</sequence>
<dbReference type="AlphaFoldDB" id="A0A0F9QIT7"/>
<protein>
    <submittedName>
        <fullName evidence="1">Uncharacterized protein</fullName>
    </submittedName>
</protein>
<dbReference type="EMBL" id="LAZR01004827">
    <property type="protein sequence ID" value="KKN05228.1"/>
    <property type="molecule type" value="Genomic_DNA"/>
</dbReference>
<comment type="caution">
    <text evidence="1">The sequence shown here is derived from an EMBL/GenBank/DDBJ whole genome shotgun (WGS) entry which is preliminary data.</text>
</comment>
<accession>A0A0F9QIT7</accession>
<evidence type="ECO:0000313" key="1">
    <source>
        <dbReference type="EMBL" id="KKN05228.1"/>
    </source>
</evidence>